<evidence type="ECO:0000256" key="5">
    <source>
        <dbReference type="SAM" id="MobiDB-lite"/>
    </source>
</evidence>
<dbReference type="SMART" id="SM00356">
    <property type="entry name" value="ZnF_C3H1"/>
    <property type="match status" value="2"/>
</dbReference>
<dbReference type="PROSITE" id="PS50103">
    <property type="entry name" value="ZF_C3H1"/>
    <property type="match status" value="2"/>
</dbReference>
<dbReference type="Gene3D" id="3.30.428.10">
    <property type="entry name" value="HIT-like"/>
    <property type="match status" value="1"/>
</dbReference>
<dbReference type="Pfam" id="PF04677">
    <property type="entry name" value="CwfJ_C_1"/>
    <property type="match status" value="1"/>
</dbReference>
<feature type="compositionally biased region" description="Polar residues" evidence="5">
    <location>
        <begin position="267"/>
        <end position="290"/>
    </location>
</feature>
<dbReference type="PANTHER" id="PTHR12072">
    <property type="entry name" value="CWF19, CELL CYCLE CONTROL PROTEIN"/>
    <property type="match status" value="1"/>
</dbReference>
<sequence>MGQPPPMISNSPPVSLSFSLMAPPRILLTGDPLGHLYQLFKRVSSVNKSTGPFDAVLCVGQFFPESSEHLEELTEYVEGRKNIPLPTYFIGDYGAGAAKVLSAAAKETGNQGFKMDGLKIRDNLYWLKGSGKFTLHGLSVAYLSGRRSPSGLIYGTYTQDDIDALRALAEEPGIIDIFLTYPSYLFQFQASTSNIPPGISDSTGSDAAISELVAEIKPRYHVAGSKGVYYAREPYMNDDAVHATRFIGLAPVGNASKQKFIHAISPTPASTMSSTEISTKPPNTTLSPYTQAEPEKRSAESVSDSQYWRYDVSKRQKLGSGESDKLCFKFISSGSCPRGDTCHFRHDMEAREQSMRGVCFEFLNKGKCERGEDCSYKHSLQEKGNSRSKECWFCLSSPNVESHLITSVGENCYCALAKGPLVQDHVLILPIEHLPNTLTSPPECEIELVKFQKSLKDYFKSHGKEVVFFEWVYIRTTHANLQAIPVPLSRASAVQDIFNLAAEKLGFKFMVLKSDKSSEGRKLVRREYDGKSSLFYVELPGGIILSHVVEENEKFPVQFGREVLAGLLNMADRADWRNCKLSKDEELKMVERFKTSFQEYDPNN</sequence>
<feature type="zinc finger region" description="C3H1-type" evidence="4">
    <location>
        <begin position="321"/>
        <end position="349"/>
    </location>
</feature>
<organism evidence="7 8">
    <name type="scientific">Lactuca virosa</name>
    <dbReference type="NCBI Taxonomy" id="75947"/>
    <lineage>
        <taxon>Eukaryota</taxon>
        <taxon>Viridiplantae</taxon>
        <taxon>Streptophyta</taxon>
        <taxon>Embryophyta</taxon>
        <taxon>Tracheophyta</taxon>
        <taxon>Spermatophyta</taxon>
        <taxon>Magnoliopsida</taxon>
        <taxon>eudicotyledons</taxon>
        <taxon>Gunneridae</taxon>
        <taxon>Pentapetalae</taxon>
        <taxon>asterids</taxon>
        <taxon>campanulids</taxon>
        <taxon>Asterales</taxon>
        <taxon>Asteraceae</taxon>
        <taxon>Cichorioideae</taxon>
        <taxon>Cichorieae</taxon>
        <taxon>Lactucinae</taxon>
        <taxon>Lactuca</taxon>
    </lineage>
</organism>
<gene>
    <name evidence="7" type="ORF">LVIROSA_LOCUS18691</name>
</gene>
<dbReference type="SUPFAM" id="SSF90229">
    <property type="entry name" value="CCCH zinc finger"/>
    <property type="match status" value="1"/>
</dbReference>
<evidence type="ECO:0000256" key="4">
    <source>
        <dbReference type="PROSITE-ProRule" id="PRU00723"/>
    </source>
</evidence>
<dbReference type="CDD" id="cd07380">
    <property type="entry name" value="MPP_CWF19_N"/>
    <property type="match status" value="1"/>
</dbReference>
<dbReference type="InterPro" id="IPR006767">
    <property type="entry name" value="Cwf19-like_C_dom-2"/>
</dbReference>
<reference evidence="7 8" key="1">
    <citation type="submission" date="2022-01" db="EMBL/GenBank/DDBJ databases">
        <authorList>
            <person name="Xiong W."/>
            <person name="Schranz E."/>
        </authorList>
    </citation>
    <scope>NUCLEOTIDE SEQUENCE [LARGE SCALE GENOMIC DNA]</scope>
</reference>
<dbReference type="InterPro" id="IPR000571">
    <property type="entry name" value="Znf_CCCH"/>
</dbReference>
<keyword evidence="8" id="KW-1185">Reference proteome</keyword>
<dbReference type="AlphaFoldDB" id="A0AAU9N4U5"/>
<dbReference type="GO" id="GO:0008270">
    <property type="term" value="F:zinc ion binding"/>
    <property type="evidence" value="ECO:0007669"/>
    <property type="project" value="UniProtKB-KW"/>
</dbReference>
<name>A0AAU9N4U5_9ASTR</name>
<evidence type="ECO:0000256" key="1">
    <source>
        <dbReference type="ARBA" id="ARBA00022723"/>
    </source>
</evidence>
<feature type="domain" description="C3H1-type" evidence="6">
    <location>
        <begin position="321"/>
        <end position="349"/>
    </location>
</feature>
<evidence type="ECO:0000256" key="2">
    <source>
        <dbReference type="ARBA" id="ARBA00022771"/>
    </source>
</evidence>
<evidence type="ECO:0000259" key="6">
    <source>
        <dbReference type="PROSITE" id="PS50103"/>
    </source>
</evidence>
<dbReference type="Proteomes" id="UP001157418">
    <property type="component" value="Unassembled WGS sequence"/>
</dbReference>
<dbReference type="GO" id="GO:0061632">
    <property type="term" value="F:RNA lariat debranching enzyme activator activity"/>
    <property type="evidence" value="ECO:0007669"/>
    <property type="project" value="TreeGrafter"/>
</dbReference>
<feature type="zinc finger region" description="C3H1-type" evidence="4">
    <location>
        <begin position="358"/>
        <end position="381"/>
    </location>
</feature>
<proteinExistence type="predicted"/>
<dbReference type="Gene3D" id="4.10.1000.10">
    <property type="entry name" value="Zinc finger, CCCH-type"/>
    <property type="match status" value="1"/>
</dbReference>
<protein>
    <recommendedName>
        <fullName evidence="6">C3H1-type domain-containing protein</fullName>
    </recommendedName>
</protein>
<dbReference type="InterPro" id="IPR036855">
    <property type="entry name" value="Znf_CCCH_sf"/>
</dbReference>
<comment type="caution">
    <text evidence="7">The sequence shown here is derived from an EMBL/GenBank/DDBJ whole genome shotgun (WGS) entry which is preliminary data.</text>
</comment>
<dbReference type="SUPFAM" id="SSF54197">
    <property type="entry name" value="HIT-like"/>
    <property type="match status" value="1"/>
</dbReference>
<evidence type="ECO:0000313" key="8">
    <source>
        <dbReference type="Proteomes" id="UP001157418"/>
    </source>
</evidence>
<dbReference type="PANTHER" id="PTHR12072:SF4">
    <property type="entry name" value="CWF19-LIKE PROTEIN 1"/>
    <property type="match status" value="1"/>
</dbReference>
<accession>A0AAU9N4U5</accession>
<dbReference type="InterPro" id="IPR040194">
    <property type="entry name" value="Cwf19-like"/>
</dbReference>
<dbReference type="GO" id="GO:0000398">
    <property type="term" value="P:mRNA splicing, via spliceosome"/>
    <property type="evidence" value="ECO:0007669"/>
    <property type="project" value="TreeGrafter"/>
</dbReference>
<keyword evidence="3 4" id="KW-0862">Zinc</keyword>
<dbReference type="EMBL" id="CAKMRJ010003334">
    <property type="protein sequence ID" value="CAH1432003.1"/>
    <property type="molecule type" value="Genomic_DNA"/>
</dbReference>
<evidence type="ECO:0000256" key="3">
    <source>
        <dbReference type="ARBA" id="ARBA00022833"/>
    </source>
</evidence>
<keyword evidence="2 4" id="KW-0863">Zinc-finger</keyword>
<dbReference type="GO" id="GO:0071014">
    <property type="term" value="C:post-mRNA release spliceosomal complex"/>
    <property type="evidence" value="ECO:0007669"/>
    <property type="project" value="TreeGrafter"/>
</dbReference>
<dbReference type="InterPro" id="IPR036265">
    <property type="entry name" value="HIT-like_sf"/>
</dbReference>
<feature type="domain" description="C3H1-type" evidence="6">
    <location>
        <begin position="358"/>
        <end position="381"/>
    </location>
</feature>
<keyword evidence="1 4" id="KW-0479">Metal-binding</keyword>
<dbReference type="InterPro" id="IPR006768">
    <property type="entry name" value="Cwf19-like_C_dom-1"/>
</dbReference>
<evidence type="ECO:0000313" key="7">
    <source>
        <dbReference type="EMBL" id="CAH1432003.1"/>
    </source>
</evidence>
<dbReference type="Pfam" id="PF04676">
    <property type="entry name" value="CwfJ_C_2"/>
    <property type="match status" value="1"/>
</dbReference>
<feature type="region of interest" description="Disordered" evidence="5">
    <location>
        <begin position="267"/>
        <end position="301"/>
    </location>
</feature>